<accession>A0A0A8ZR88</accession>
<dbReference type="AlphaFoldDB" id="A0A0A8ZR88"/>
<protein>
    <submittedName>
        <fullName evidence="1">Uncharacterized protein</fullName>
    </submittedName>
</protein>
<name>A0A0A8ZR88_ARUDO</name>
<evidence type="ECO:0000313" key="1">
    <source>
        <dbReference type="EMBL" id="JAD41306.1"/>
    </source>
</evidence>
<organism evidence="1">
    <name type="scientific">Arundo donax</name>
    <name type="common">Giant reed</name>
    <name type="synonym">Donax arundinaceus</name>
    <dbReference type="NCBI Taxonomy" id="35708"/>
    <lineage>
        <taxon>Eukaryota</taxon>
        <taxon>Viridiplantae</taxon>
        <taxon>Streptophyta</taxon>
        <taxon>Embryophyta</taxon>
        <taxon>Tracheophyta</taxon>
        <taxon>Spermatophyta</taxon>
        <taxon>Magnoliopsida</taxon>
        <taxon>Liliopsida</taxon>
        <taxon>Poales</taxon>
        <taxon>Poaceae</taxon>
        <taxon>PACMAD clade</taxon>
        <taxon>Arundinoideae</taxon>
        <taxon>Arundineae</taxon>
        <taxon>Arundo</taxon>
    </lineage>
</organism>
<sequence length="52" mass="5756">MSLPLPPPSLSVARMRVLARSVPSTKAVGIHGKHEIYAGCRWIFSLHTCARR</sequence>
<reference evidence="1" key="2">
    <citation type="journal article" date="2015" name="Data Brief">
        <title>Shoot transcriptome of the giant reed, Arundo donax.</title>
        <authorList>
            <person name="Barrero R.A."/>
            <person name="Guerrero F.D."/>
            <person name="Moolhuijzen P."/>
            <person name="Goolsby J.A."/>
            <person name="Tidwell J."/>
            <person name="Bellgard S.E."/>
            <person name="Bellgard M.I."/>
        </authorList>
    </citation>
    <scope>NUCLEOTIDE SEQUENCE</scope>
    <source>
        <tissue evidence="1">Shoot tissue taken approximately 20 cm above the soil surface</tissue>
    </source>
</reference>
<proteinExistence type="predicted"/>
<dbReference type="EMBL" id="GBRH01256589">
    <property type="protein sequence ID" value="JAD41306.1"/>
    <property type="molecule type" value="Transcribed_RNA"/>
</dbReference>
<reference evidence="1" key="1">
    <citation type="submission" date="2014-09" db="EMBL/GenBank/DDBJ databases">
        <authorList>
            <person name="Magalhaes I.L.F."/>
            <person name="Oliveira U."/>
            <person name="Santos F.R."/>
            <person name="Vidigal T.H.D.A."/>
            <person name="Brescovit A.D."/>
            <person name="Santos A.J."/>
        </authorList>
    </citation>
    <scope>NUCLEOTIDE SEQUENCE</scope>
    <source>
        <tissue evidence="1">Shoot tissue taken approximately 20 cm above the soil surface</tissue>
    </source>
</reference>